<dbReference type="InterPro" id="IPR026444">
    <property type="entry name" value="Secre_tail"/>
</dbReference>
<evidence type="ECO:0000313" key="6">
    <source>
        <dbReference type="Proteomes" id="UP000199203"/>
    </source>
</evidence>
<dbReference type="Proteomes" id="UP000199203">
    <property type="component" value="Unassembled WGS sequence"/>
</dbReference>
<dbReference type="InterPro" id="IPR013783">
    <property type="entry name" value="Ig-like_fold"/>
</dbReference>
<accession>A0A1G7TNS8</accession>
<reference evidence="6" key="1">
    <citation type="submission" date="2016-10" db="EMBL/GenBank/DDBJ databases">
        <authorList>
            <person name="Varghese N."/>
            <person name="Submissions S."/>
        </authorList>
    </citation>
    <scope>NUCLEOTIDE SEQUENCE [LARGE SCALE GENOMIC DNA]</scope>
    <source>
        <strain evidence="6">DSM 19684</strain>
    </source>
</reference>
<feature type="signal peptide" evidence="2">
    <location>
        <begin position="1"/>
        <end position="18"/>
    </location>
</feature>
<evidence type="ECO:0000259" key="3">
    <source>
        <dbReference type="Pfam" id="PF18962"/>
    </source>
</evidence>
<sequence length="655" mass="73322">MRKSIPFILFLYSISVGAQSPGGVSGVSLWLKADSDNTNLPYYQDLGYGHHQVQAPDTQSRPTYTLLNYNDSFSFDGQRSSLKLKYLMELLNRVSIFTVFQNKDLNKESAVYTTDNSGEKELYYSTANVFRYNGDALEYADPNQLDSIASFSMYSKFDVPSKKVGFASGNTGKSTMYIGKDIRGNSSWKLFKGNLPELFIYEKILTMNERNRINSYLSIKYGISLPYTEYLSSKSKKVWKQEDHDDFPNRITGIGRDDFSALYQKQSTNSSENKRLVIAAGNLAISNKKNSAVFGDQSFLLWGDNGKELKPGEENFGFQPIRRQWKARLTLEQGQSIKTSVSFNVKDIFTDIPADKNVWLIIDRGGNGNFSAQSDAIPADQINSKGEALFPDVYFDKDLSGTDVFSFALAGKMFALYDLIQPSCKISGGKLSLNIKGGKAPYQLDLSGDNNYSANMTIQSSEITYDQLKIGHYTLKIKDAFSYEQTYEFDINSFSDINLNLGDEHEIGSQGYVEVDASQNITDPGATYQWISENGFNSSLPKVKLYEAGTYTVTVTTTDGCNKTESLKVTKGIENGIVLYPNPTLVGEDFTIRIRLDQPEDADIKIFDMSGKLISSRKFNGQSSYDIKDHLLSQGAYIVKVVTVTQQKTFKLIIN</sequence>
<dbReference type="RefSeq" id="WP_089874417.1">
    <property type="nucleotide sequence ID" value="NZ_FNBH01000004.1"/>
</dbReference>
<dbReference type="STRING" id="454006.SAMN05421825_3177"/>
<protein>
    <submittedName>
        <fullName evidence="5">Por secretion system C-terminal sorting domain-containing protein</fullName>
    </submittedName>
</protein>
<evidence type="ECO:0000313" key="5">
    <source>
        <dbReference type="EMBL" id="SDG37003.1"/>
    </source>
</evidence>
<gene>
    <name evidence="5" type="ORF">SAMN05421825_3177</name>
</gene>
<dbReference type="Pfam" id="PF26628">
    <property type="entry name" value="DUF8202"/>
    <property type="match status" value="1"/>
</dbReference>
<dbReference type="Pfam" id="PF18962">
    <property type="entry name" value="Por_Secre_tail"/>
    <property type="match status" value="1"/>
</dbReference>
<dbReference type="NCBIfam" id="TIGR04183">
    <property type="entry name" value="Por_Secre_tail"/>
    <property type="match status" value="1"/>
</dbReference>
<keyword evidence="6" id="KW-1185">Reference proteome</keyword>
<evidence type="ECO:0000259" key="4">
    <source>
        <dbReference type="Pfam" id="PF26628"/>
    </source>
</evidence>
<proteinExistence type="predicted"/>
<dbReference type="EMBL" id="FNBH01000004">
    <property type="protein sequence ID" value="SDG37003.1"/>
    <property type="molecule type" value="Genomic_DNA"/>
</dbReference>
<feature type="domain" description="Secretion system C-terminal sorting" evidence="3">
    <location>
        <begin position="579"/>
        <end position="654"/>
    </location>
</feature>
<feature type="chain" id="PRO_5011614833" evidence="2">
    <location>
        <begin position="19"/>
        <end position="655"/>
    </location>
</feature>
<feature type="domain" description="DUF8202" evidence="4">
    <location>
        <begin position="209"/>
        <end position="378"/>
    </location>
</feature>
<evidence type="ECO:0000256" key="2">
    <source>
        <dbReference type="SAM" id="SignalP"/>
    </source>
</evidence>
<name>A0A1G7TNS8_9FLAO</name>
<organism evidence="5 6">
    <name type="scientific">Epilithonimonas hungarica</name>
    <dbReference type="NCBI Taxonomy" id="454006"/>
    <lineage>
        <taxon>Bacteria</taxon>
        <taxon>Pseudomonadati</taxon>
        <taxon>Bacteroidota</taxon>
        <taxon>Flavobacteriia</taxon>
        <taxon>Flavobacteriales</taxon>
        <taxon>Weeksellaceae</taxon>
        <taxon>Chryseobacterium group</taxon>
        <taxon>Epilithonimonas</taxon>
    </lineage>
</organism>
<dbReference type="InterPro" id="IPR058515">
    <property type="entry name" value="DUF8202"/>
</dbReference>
<evidence type="ECO:0000256" key="1">
    <source>
        <dbReference type="ARBA" id="ARBA00022729"/>
    </source>
</evidence>
<dbReference type="OrthoDB" id="2582440at2"/>
<dbReference type="AlphaFoldDB" id="A0A1G7TNS8"/>
<dbReference type="Gene3D" id="2.60.40.10">
    <property type="entry name" value="Immunoglobulins"/>
    <property type="match status" value="1"/>
</dbReference>
<keyword evidence="1 2" id="KW-0732">Signal</keyword>